<dbReference type="Proteomes" id="UP000049855">
    <property type="component" value="Unassembled WGS sequence"/>
</dbReference>
<reference evidence="2" key="1">
    <citation type="submission" date="2015-03" db="EMBL/GenBank/DDBJ databases">
        <authorList>
            <person name="Nijsse Bart"/>
        </authorList>
    </citation>
    <scope>NUCLEOTIDE SEQUENCE [LARGE SCALE GENOMIC DNA]</scope>
</reference>
<organism evidence="1 2">
    <name type="scientific">Sporomusa ovata</name>
    <dbReference type="NCBI Taxonomy" id="2378"/>
    <lineage>
        <taxon>Bacteria</taxon>
        <taxon>Bacillati</taxon>
        <taxon>Bacillota</taxon>
        <taxon>Negativicutes</taxon>
        <taxon>Selenomonadales</taxon>
        <taxon>Sporomusaceae</taxon>
        <taxon>Sporomusa</taxon>
    </lineage>
</organism>
<dbReference type="EMBL" id="CTRP01000012">
    <property type="protein sequence ID" value="CQR73409.1"/>
    <property type="molecule type" value="Genomic_DNA"/>
</dbReference>
<sequence length="37" mass="4370">MDDRWNVDGGIRLDKRHIISGTGEITKRIDDQWRKMG</sequence>
<evidence type="ECO:0000313" key="1">
    <source>
        <dbReference type="EMBL" id="CQR73409.1"/>
    </source>
</evidence>
<keyword evidence="2" id="KW-1185">Reference proteome</keyword>
<dbReference type="AlphaFoldDB" id="A0A0U1L254"/>
<accession>A0A0U1L254</accession>
<proteinExistence type="predicted"/>
<gene>
    <name evidence="1" type="ORF">SpAn4DRAFT_2641</name>
</gene>
<protein>
    <submittedName>
        <fullName evidence="1">Uncharacterized protein</fullName>
    </submittedName>
</protein>
<name>A0A0U1L254_9FIRM</name>
<evidence type="ECO:0000313" key="2">
    <source>
        <dbReference type="Proteomes" id="UP000049855"/>
    </source>
</evidence>